<gene>
    <name evidence="2" type="ORF">BV133_3571</name>
    <name evidence="3" type="ORF">BVIRIDIS_06270</name>
</gene>
<protein>
    <submittedName>
        <fullName evidence="3">Uncharacterized protein</fullName>
    </submittedName>
</protein>
<reference evidence="4" key="3">
    <citation type="journal article" date="2016" name="Genome Announc.">
        <title>Revised genome sequence of the purple photosynthetic bacterium Blastochloris viridis.</title>
        <authorList>
            <person name="Liu L.N."/>
            <person name="Faulkner M."/>
            <person name="Liu X."/>
            <person name="Huang F."/>
            <person name="Darby A.C."/>
            <person name="Hall N."/>
        </authorList>
    </citation>
    <scope>NUCLEOTIDE SEQUENCE [LARGE SCALE GENOMIC DNA]</scope>
    <source>
        <strain evidence="4">ATCC 19567 / DSM 133 / F</strain>
    </source>
</reference>
<dbReference type="Proteomes" id="UP000065734">
    <property type="component" value="Chromosome I"/>
</dbReference>
<keyword evidence="4" id="KW-1185">Reference proteome</keyword>
<dbReference type="EMBL" id="AP014854">
    <property type="protein sequence ID" value="BAS01165.1"/>
    <property type="molecule type" value="Genomic_DNA"/>
</dbReference>
<reference evidence="3" key="2">
    <citation type="submission" date="2015-11" db="EMBL/GenBank/DDBJ databases">
        <authorList>
            <person name="Zhang Y."/>
            <person name="Guo Z."/>
        </authorList>
    </citation>
    <scope>NUCLEOTIDE SEQUENCE</scope>
    <source>
        <strain evidence="3">1</strain>
    </source>
</reference>
<dbReference type="KEGG" id="bvr:BVIR_1184"/>
<evidence type="ECO:0000313" key="2">
    <source>
        <dbReference type="EMBL" id="BAS01165.1"/>
    </source>
</evidence>
<name>A0A0H5BJ32_BLAVI</name>
<dbReference type="AlphaFoldDB" id="A0A0H5BJ32"/>
<evidence type="ECO:0000313" key="4">
    <source>
        <dbReference type="Proteomes" id="UP000065734"/>
    </source>
</evidence>
<reference evidence="2" key="1">
    <citation type="journal article" date="2015" name="Genome Announc.">
        <title>Complete Genome Sequence of the Bacteriochlorophyll b-Producing Photosynthetic Bacterium Blastochloris viridis.</title>
        <authorList>
            <person name="Tsukatani Y."/>
            <person name="Hirose Y."/>
            <person name="Harada J."/>
            <person name="Misawa N."/>
            <person name="Mori K."/>
            <person name="Inoue K."/>
            <person name="Tamiaki H."/>
        </authorList>
    </citation>
    <scope>NUCLEOTIDE SEQUENCE [LARGE SCALE GENOMIC DNA]</scope>
    <source>
        <strain evidence="2">DSM 133</strain>
    </source>
</reference>
<evidence type="ECO:0000256" key="1">
    <source>
        <dbReference type="SAM" id="MobiDB-lite"/>
    </source>
</evidence>
<dbReference type="EMBL" id="LN907867">
    <property type="protein sequence ID" value="CUU41634.1"/>
    <property type="molecule type" value="Genomic_DNA"/>
</dbReference>
<accession>A0A0H5BJ32</accession>
<sequence>MKCPNPLAPDLMSDDERLSEAAEILARGVIRLRQRREGRPPPLLASSEKVGWTSRPTNAVMPTPKSTETDDD</sequence>
<organism evidence="3 4">
    <name type="scientific">Blastochloris viridis</name>
    <name type="common">Rhodopseudomonas viridis</name>
    <dbReference type="NCBI Taxonomy" id="1079"/>
    <lineage>
        <taxon>Bacteria</taxon>
        <taxon>Pseudomonadati</taxon>
        <taxon>Pseudomonadota</taxon>
        <taxon>Alphaproteobacteria</taxon>
        <taxon>Hyphomicrobiales</taxon>
        <taxon>Blastochloridaceae</taxon>
        <taxon>Blastochloris</taxon>
    </lineage>
</organism>
<dbReference type="STRING" id="1079.BVIR_1184"/>
<proteinExistence type="predicted"/>
<feature type="region of interest" description="Disordered" evidence="1">
    <location>
        <begin position="34"/>
        <end position="72"/>
    </location>
</feature>
<evidence type="ECO:0000313" key="3">
    <source>
        <dbReference type="EMBL" id="CUU41634.1"/>
    </source>
</evidence>